<dbReference type="Gene3D" id="3.40.630.30">
    <property type="match status" value="1"/>
</dbReference>
<proteinExistence type="predicted"/>
<evidence type="ECO:0000313" key="3">
    <source>
        <dbReference type="Proteomes" id="UP000325218"/>
    </source>
</evidence>
<organism evidence="2 3">
    <name type="scientific">Paenibacillus faecis</name>
    <dbReference type="NCBI Taxonomy" id="862114"/>
    <lineage>
        <taxon>Bacteria</taxon>
        <taxon>Bacillati</taxon>
        <taxon>Bacillota</taxon>
        <taxon>Bacilli</taxon>
        <taxon>Bacillales</taxon>
        <taxon>Paenibacillaceae</taxon>
        <taxon>Paenibacillus</taxon>
    </lineage>
</organism>
<dbReference type="InterPro" id="IPR000182">
    <property type="entry name" value="GNAT_dom"/>
</dbReference>
<dbReference type="RefSeq" id="WP_148450055.1">
    <property type="nucleotide sequence ID" value="NZ_VSDO01000001.1"/>
</dbReference>
<dbReference type="InterPro" id="IPR016181">
    <property type="entry name" value="Acyl_CoA_acyltransferase"/>
</dbReference>
<dbReference type="AlphaFoldDB" id="A0A5D0CWY3"/>
<dbReference type="OrthoDB" id="2350893at2"/>
<keyword evidence="3" id="KW-1185">Reference proteome</keyword>
<reference evidence="2 3" key="1">
    <citation type="submission" date="2019-08" db="EMBL/GenBank/DDBJ databases">
        <title>Genome sequencing of Paenibacillus faecis DSM 23593(T).</title>
        <authorList>
            <person name="Kook J.-K."/>
            <person name="Park S.-N."/>
            <person name="Lim Y.K."/>
        </authorList>
    </citation>
    <scope>NUCLEOTIDE SEQUENCE [LARGE SCALE GENOMIC DNA]</scope>
    <source>
        <strain evidence="2 3">DSM 23593</strain>
    </source>
</reference>
<sequence>MIISQALAELIEQSEMDYMTDRMEAIRAREGNPEGVEVKRFGSATAFYSRTMPWGLFNNVKGKIEEENVEEIIAFYRERDRNFEIQITPGKVHPAVLKDLAYAGFYQSGFHTSLYCEARKTEPDHVAEVEIRELRPEEMDTYAEIHCLGTGLSIEGKTSVAANNEVLFMRPGWRFYIALYNKIPASVAVMYMQEDAASLTFAATLPEYRNKGLQRNLLLKRIDEAYRNGCQWVVGQCAYSSTSHRNMERAGMKIGYTRATWTKL</sequence>
<keyword evidence="2" id="KW-0808">Transferase</keyword>
<feature type="domain" description="N-acetyltransferase" evidence="1">
    <location>
        <begin position="129"/>
        <end position="264"/>
    </location>
</feature>
<protein>
    <submittedName>
        <fullName evidence="2">GNAT family N-acetyltransferase</fullName>
    </submittedName>
</protein>
<evidence type="ECO:0000313" key="2">
    <source>
        <dbReference type="EMBL" id="TYA14466.1"/>
    </source>
</evidence>
<dbReference type="Proteomes" id="UP000325218">
    <property type="component" value="Unassembled WGS sequence"/>
</dbReference>
<accession>A0A5D0CWY3</accession>
<comment type="caution">
    <text evidence="2">The sequence shown here is derived from an EMBL/GenBank/DDBJ whole genome shotgun (WGS) entry which is preliminary data.</text>
</comment>
<dbReference type="EMBL" id="VSDO01000001">
    <property type="protein sequence ID" value="TYA14466.1"/>
    <property type="molecule type" value="Genomic_DNA"/>
</dbReference>
<dbReference type="SUPFAM" id="SSF55729">
    <property type="entry name" value="Acyl-CoA N-acyltransferases (Nat)"/>
    <property type="match status" value="1"/>
</dbReference>
<name>A0A5D0CWY3_9BACL</name>
<dbReference type="GO" id="GO:0016747">
    <property type="term" value="F:acyltransferase activity, transferring groups other than amino-acyl groups"/>
    <property type="evidence" value="ECO:0007669"/>
    <property type="project" value="InterPro"/>
</dbReference>
<gene>
    <name evidence="2" type="ORF">FRY98_01910</name>
</gene>
<dbReference type="PROSITE" id="PS51186">
    <property type="entry name" value="GNAT"/>
    <property type="match status" value="1"/>
</dbReference>
<evidence type="ECO:0000259" key="1">
    <source>
        <dbReference type="PROSITE" id="PS51186"/>
    </source>
</evidence>